<reference evidence="1 2" key="1">
    <citation type="submission" date="2017-03" db="EMBL/GenBank/DDBJ databases">
        <title>Genomes of endolithic fungi from Antarctica.</title>
        <authorList>
            <person name="Coleine C."/>
            <person name="Masonjones S."/>
            <person name="Stajich J.E."/>
        </authorList>
    </citation>
    <scope>NUCLEOTIDE SEQUENCE [LARGE SCALE GENOMIC DNA]</scope>
    <source>
        <strain evidence="1 2">CCFEE 6314</strain>
    </source>
</reference>
<dbReference type="Proteomes" id="UP000288859">
    <property type="component" value="Unassembled WGS sequence"/>
</dbReference>
<evidence type="ECO:0000313" key="1">
    <source>
        <dbReference type="EMBL" id="RVX68303.1"/>
    </source>
</evidence>
<organism evidence="1 2">
    <name type="scientific">Exophiala mesophila</name>
    <name type="common">Black yeast-like fungus</name>
    <dbReference type="NCBI Taxonomy" id="212818"/>
    <lineage>
        <taxon>Eukaryota</taxon>
        <taxon>Fungi</taxon>
        <taxon>Dikarya</taxon>
        <taxon>Ascomycota</taxon>
        <taxon>Pezizomycotina</taxon>
        <taxon>Eurotiomycetes</taxon>
        <taxon>Chaetothyriomycetidae</taxon>
        <taxon>Chaetothyriales</taxon>
        <taxon>Herpotrichiellaceae</taxon>
        <taxon>Exophiala</taxon>
    </lineage>
</organism>
<gene>
    <name evidence="1" type="ORF">B0A52_07306</name>
</gene>
<dbReference type="OrthoDB" id="4755094at2759"/>
<comment type="caution">
    <text evidence="1">The sequence shown here is derived from an EMBL/GenBank/DDBJ whole genome shotgun (WGS) entry which is preliminary data.</text>
</comment>
<sequence length="297" mass="34317">MAPNERLANFAEQMMNIVDCKSDTFSEQLMSEVYSDIHGNIILFVGSIWADNTYAVGTEWREEAEDYLLPRLNLDPSILDQLGASYVAKRIIWNLGLQYELQRLIFDRPYPVGVTSEDEYLFEEAPQDTQYTVDGLAWRSEAIREFMSSRRFQEQQFEAFNELVEEIDVGHDRYFPDRLDVATTDIHLYKDIFKNRIIYASIKLHQAMRCTKNKYGIRRLRVPANGDHRSLNDGAFFDARNMEPLHVDDVSEHAVVVLCIIPVIMGLPDYQVTYPGWVVRVPEPSEPTDSSPAFSDE</sequence>
<evidence type="ECO:0000313" key="2">
    <source>
        <dbReference type="Proteomes" id="UP000288859"/>
    </source>
</evidence>
<protein>
    <submittedName>
        <fullName evidence="1">Uncharacterized protein</fullName>
    </submittedName>
</protein>
<dbReference type="AlphaFoldDB" id="A0A438MYU7"/>
<dbReference type="EMBL" id="NAJM01000039">
    <property type="protein sequence ID" value="RVX68303.1"/>
    <property type="molecule type" value="Genomic_DNA"/>
</dbReference>
<proteinExistence type="predicted"/>
<name>A0A438MYU7_EXOME</name>
<accession>A0A438MYU7</accession>